<feature type="region of interest" description="Disordered" evidence="1">
    <location>
        <begin position="1"/>
        <end position="55"/>
    </location>
</feature>
<protein>
    <submittedName>
        <fullName evidence="2">Uncharacterized protein</fullName>
    </submittedName>
</protein>
<gene>
    <name evidence="2" type="ORF">J5Y05_03810</name>
</gene>
<accession>A0A941AYZ6</accession>
<comment type="caution">
    <text evidence="2">The sequence shown here is derived from an EMBL/GenBank/DDBJ whole genome shotgun (WGS) entry which is preliminary data.</text>
</comment>
<name>A0A941AYZ6_9ACTN</name>
<keyword evidence="3" id="KW-1185">Reference proteome</keyword>
<dbReference type="EMBL" id="JAGPNL010000001">
    <property type="protein sequence ID" value="MBQ0825640.1"/>
    <property type="molecule type" value="Genomic_DNA"/>
</dbReference>
<reference evidence="2" key="1">
    <citation type="submission" date="2021-04" db="EMBL/GenBank/DDBJ databases">
        <title>Genome seq and assembly of Streptomyces sp. RG38.</title>
        <authorList>
            <person name="Chhetri G."/>
        </authorList>
    </citation>
    <scope>NUCLEOTIDE SEQUENCE</scope>
    <source>
        <strain evidence="2">RG38</strain>
    </source>
</reference>
<feature type="compositionally biased region" description="Pro residues" evidence="1">
    <location>
        <begin position="11"/>
        <end position="21"/>
    </location>
</feature>
<evidence type="ECO:0000313" key="3">
    <source>
        <dbReference type="Proteomes" id="UP000677875"/>
    </source>
</evidence>
<dbReference type="Proteomes" id="UP000677875">
    <property type="component" value="Unassembled WGS sequence"/>
</dbReference>
<dbReference type="RefSeq" id="WP_210868294.1">
    <property type="nucleotide sequence ID" value="NZ_JAGPNL010000001.1"/>
</dbReference>
<evidence type="ECO:0000313" key="2">
    <source>
        <dbReference type="EMBL" id="MBQ0825640.1"/>
    </source>
</evidence>
<proteinExistence type="predicted"/>
<sequence>MTSRAYGDAPPAAPEAGPPPRAWRERRRAAPGDTAVGAPPPADPATVAHPRAREV</sequence>
<evidence type="ECO:0000256" key="1">
    <source>
        <dbReference type="SAM" id="MobiDB-lite"/>
    </source>
</evidence>
<organism evidence="2 3">
    <name type="scientific">Streptomyces tagetis</name>
    <dbReference type="NCBI Taxonomy" id="2820809"/>
    <lineage>
        <taxon>Bacteria</taxon>
        <taxon>Bacillati</taxon>
        <taxon>Actinomycetota</taxon>
        <taxon>Actinomycetes</taxon>
        <taxon>Kitasatosporales</taxon>
        <taxon>Streptomycetaceae</taxon>
        <taxon>Streptomyces</taxon>
    </lineage>
</organism>
<dbReference type="AlphaFoldDB" id="A0A941AYZ6"/>